<evidence type="ECO:0000313" key="3">
    <source>
        <dbReference type="Proteomes" id="UP000221165"/>
    </source>
</evidence>
<feature type="region of interest" description="Disordered" evidence="1">
    <location>
        <begin position="74"/>
        <end position="96"/>
    </location>
</feature>
<protein>
    <submittedName>
        <fullName evidence="2">Uncharacterized protein</fullName>
    </submittedName>
</protein>
<dbReference type="VEuPathDB" id="ToxoDB:CSUI_003561"/>
<gene>
    <name evidence="2" type="ORF">CSUI_003561</name>
</gene>
<comment type="caution">
    <text evidence="2">The sequence shown here is derived from an EMBL/GenBank/DDBJ whole genome shotgun (WGS) entry which is preliminary data.</text>
</comment>
<dbReference type="EMBL" id="MIGC01001609">
    <property type="protein sequence ID" value="PHJ22591.1"/>
    <property type="molecule type" value="Genomic_DNA"/>
</dbReference>
<reference evidence="2 3" key="1">
    <citation type="journal article" date="2017" name="Int. J. Parasitol.">
        <title>The genome of the protozoan parasite Cystoisospora suis and a reverse vaccinology approach to identify vaccine candidates.</title>
        <authorList>
            <person name="Palmieri N."/>
            <person name="Shrestha A."/>
            <person name="Ruttkowski B."/>
            <person name="Beck T."/>
            <person name="Vogl C."/>
            <person name="Tomley F."/>
            <person name="Blake D.P."/>
            <person name="Joachim A."/>
        </authorList>
    </citation>
    <scope>NUCLEOTIDE SEQUENCE [LARGE SCALE GENOMIC DNA]</scope>
    <source>
        <strain evidence="2 3">Wien I</strain>
    </source>
</reference>
<evidence type="ECO:0000313" key="2">
    <source>
        <dbReference type="EMBL" id="PHJ22591.1"/>
    </source>
</evidence>
<organism evidence="2 3">
    <name type="scientific">Cystoisospora suis</name>
    <dbReference type="NCBI Taxonomy" id="483139"/>
    <lineage>
        <taxon>Eukaryota</taxon>
        <taxon>Sar</taxon>
        <taxon>Alveolata</taxon>
        <taxon>Apicomplexa</taxon>
        <taxon>Conoidasida</taxon>
        <taxon>Coccidia</taxon>
        <taxon>Eucoccidiorida</taxon>
        <taxon>Eimeriorina</taxon>
        <taxon>Sarcocystidae</taxon>
        <taxon>Cystoisospora</taxon>
    </lineage>
</organism>
<feature type="region of interest" description="Disordered" evidence="1">
    <location>
        <begin position="146"/>
        <end position="184"/>
    </location>
</feature>
<dbReference type="RefSeq" id="XP_067924268.1">
    <property type="nucleotide sequence ID" value="XM_068063757.1"/>
</dbReference>
<dbReference type="Proteomes" id="UP000221165">
    <property type="component" value="Unassembled WGS sequence"/>
</dbReference>
<sequence length="337" mass="36747">MRRCRALQDGGEASHRRGSYTMTEWREHTARLPMLKGTAPTLPSGRMLSSSPRASVAEVGRWLGLFLRQSPVDDGFSGSSQVQQRRDGPYSRATKSKAGTSIPVCVCRSLWTETFELAGFILKADRRIFPLSSTQEVSFDAAVGSPETMDSARATTDLPGSCPSAGYPDEAGKRGLHSPGHGSGDGQSRIFVSFIDTYLLDDGTGVMICKQRGTAAVPFSTLLGPSRQTILGSRCSQARYRLGDYVKLNGTLVWLSSVVDRHYAPRVSSVSDKVCFSIESSSLREDPNAETAWFMQVALQRCAFDAWLSRPTGVSAPPIPGRRLRRKASEFLASRLV</sequence>
<keyword evidence="3" id="KW-1185">Reference proteome</keyword>
<feature type="region of interest" description="Disordered" evidence="1">
    <location>
        <begin position="1"/>
        <end position="23"/>
    </location>
</feature>
<dbReference type="GeneID" id="94426968"/>
<name>A0A2C6KF14_9APIC</name>
<dbReference type="AlphaFoldDB" id="A0A2C6KF14"/>
<evidence type="ECO:0000256" key="1">
    <source>
        <dbReference type="SAM" id="MobiDB-lite"/>
    </source>
</evidence>
<proteinExistence type="predicted"/>
<accession>A0A2C6KF14</accession>